<protein>
    <recommendedName>
        <fullName evidence="3">PGG domain-containing protein</fullName>
    </recommendedName>
</protein>
<evidence type="ECO:0000256" key="2">
    <source>
        <dbReference type="SAM" id="Phobius"/>
    </source>
</evidence>
<dbReference type="Pfam" id="PF12796">
    <property type="entry name" value="Ank_2"/>
    <property type="match status" value="1"/>
</dbReference>
<feature type="repeat" description="ANK" evidence="1">
    <location>
        <begin position="12"/>
        <end position="44"/>
    </location>
</feature>
<keyword evidence="2" id="KW-0472">Membrane</keyword>
<dbReference type="OMA" id="ERHEQIF"/>
<dbReference type="InterPro" id="IPR036770">
    <property type="entry name" value="Ankyrin_rpt-contain_sf"/>
</dbReference>
<dbReference type="OrthoDB" id="1184650at2759"/>
<reference evidence="4 5" key="1">
    <citation type="submission" date="2020-04" db="EMBL/GenBank/DDBJ databases">
        <title>Plant Genome Project.</title>
        <authorList>
            <person name="Zhang R.-G."/>
        </authorList>
    </citation>
    <scope>NUCLEOTIDE SEQUENCE [LARGE SCALE GENOMIC DNA]</scope>
    <source>
        <strain evidence="4">YNK0</strain>
        <tissue evidence="4">Leaf</tissue>
    </source>
</reference>
<dbReference type="PROSITE" id="PS50297">
    <property type="entry name" value="ANK_REP_REGION"/>
    <property type="match status" value="1"/>
</dbReference>
<dbReference type="PROSITE" id="PS50088">
    <property type="entry name" value="ANK_REPEAT"/>
    <property type="match status" value="1"/>
</dbReference>
<dbReference type="PANTHER" id="PTHR24177">
    <property type="entry name" value="CASKIN"/>
    <property type="match status" value="1"/>
</dbReference>
<organism evidence="4 5">
    <name type="scientific">Tetracentron sinense</name>
    <name type="common">Spur-leaf</name>
    <dbReference type="NCBI Taxonomy" id="13715"/>
    <lineage>
        <taxon>Eukaryota</taxon>
        <taxon>Viridiplantae</taxon>
        <taxon>Streptophyta</taxon>
        <taxon>Embryophyta</taxon>
        <taxon>Tracheophyta</taxon>
        <taxon>Spermatophyta</taxon>
        <taxon>Magnoliopsida</taxon>
        <taxon>Trochodendrales</taxon>
        <taxon>Trochodendraceae</taxon>
        <taxon>Tetracentron</taxon>
    </lineage>
</organism>
<evidence type="ECO:0000256" key="1">
    <source>
        <dbReference type="PROSITE-ProRule" id="PRU00023"/>
    </source>
</evidence>
<dbReference type="GO" id="GO:0016020">
    <property type="term" value="C:membrane"/>
    <property type="evidence" value="ECO:0007669"/>
    <property type="project" value="TreeGrafter"/>
</dbReference>
<accession>A0A835DKI2</accession>
<name>A0A835DKI2_TETSI</name>
<dbReference type="AlphaFoldDB" id="A0A835DKI2"/>
<keyword evidence="2" id="KW-0812">Transmembrane</keyword>
<evidence type="ECO:0000313" key="5">
    <source>
        <dbReference type="Proteomes" id="UP000655225"/>
    </source>
</evidence>
<feature type="domain" description="PGG" evidence="3">
    <location>
        <begin position="405"/>
        <end position="518"/>
    </location>
</feature>
<dbReference type="SMART" id="SM00248">
    <property type="entry name" value="ANK"/>
    <property type="match status" value="3"/>
</dbReference>
<dbReference type="PANTHER" id="PTHR24177:SF365">
    <property type="entry name" value="ANKYRIN REPEAT-CONTAINING PROTEIN NPR4-LIKE ISOFORM X1"/>
    <property type="match status" value="1"/>
</dbReference>
<proteinExistence type="predicted"/>
<evidence type="ECO:0000313" key="4">
    <source>
        <dbReference type="EMBL" id="KAF8403429.1"/>
    </source>
</evidence>
<evidence type="ECO:0000259" key="3">
    <source>
        <dbReference type="Pfam" id="PF13962"/>
    </source>
</evidence>
<dbReference type="Proteomes" id="UP000655225">
    <property type="component" value="Unassembled WGS sequence"/>
</dbReference>
<feature type="transmembrane region" description="Helical" evidence="2">
    <location>
        <begin position="526"/>
        <end position="551"/>
    </location>
</feature>
<dbReference type="Gene3D" id="1.25.40.20">
    <property type="entry name" value="Ankyrin repeat-containing domain"/>
    <property type="match status" value="1"/>
</dbReference>
<dbReference type="SUPFAM" id="SSF48403">
    <property type="entry name" value="Ankyrin repeat"/>
    <property type="match status" value="1"/>
</dbReference>
<feature type="transmembrane region" description="Helical" evidence="2">
    <location>
        <begin position="451"/>
        <end position="474"/>
    </location>
</feature>
<feature type="transmembrane region" description="Helical" evidence="2">
    <location>
        <begin position="494"/>
        <end position="520"/>
    </location>
</feature>
<keyword evidence="2" id="KW-1133">Transmembrane helix</keyword>
<keyword evidence="1" id="KW-0040">ANK repeat</keyword>
<feature type="transmembrane region" description="Helical" evidence="2">
    <location>
        <begin position="413"/>
        <end position="431"/>
    </location>
</feature>
<gene>
    <name evidence="4" type="ORF">HHK36_011533</name>
</gene>
<dbReference type="EMBL" id="JABCRI010000007">
    <property type="protein sequence ID" value="KAF8403429.1"/>
    <property type="molecule type" value="Genomic_DNA"/>
</dbReference>
<dbReference type="InterPro" id="IPR002110">
    <property type="entry name" value="Ankyrin_rpt"/>
</dbReference>
<comment type="caution">
    <text evidence="4">The sequence shown here is derived from an EMBL/GenBank/DDBJ whole genome shotgun (WGS) entry which is preliminary data.</text>
</comment>
<dbReference type="Pfam" id="PF13962">
    <property type="entry name" value="PGG"/>
    <property type="match status" value="1"/>
</dbReference>
<sequence>MSTEALELRDSSGSTVLHYAAISGNIDLVKSIVRRNPNLPQIRNNYGWTPLFYAATVATLQQKEMLWHLCSVTRNEDPSPFAGALGAELICNITASGFYDISLHLVKRYPHLATAFCGNEDTLLLVMAQRPSAFQSGSQLGFWQHRIYPYVTVDVQLIDAIRHTYRRNMEDPLEDSGDIARVPVWFQPGTYLGEVLRRLTRLLQKVNGYLVFLSVTRLLWKVIEYLAGVTKVRETKLSHINAIKLVKHICRQIQSSEFFQNSKIFTTAIEFGVIELVVECLESFRRLNVSESELIKETSMFHIAVEHRRENIFNLVYGRTVAKMLVGSIKDEFGNTILHLAAKLAPSPQLNSISGAALQMQRELQWFKEVEMLVQPMHRESKNKDGKTARVIFTEEHKDLVEKGEKWMKATSSSCMVAATLIATVTFAAAFTVPGGNQSENGIPIFIESNYFMIFTISDALSLFSSLTSVLMFLTIPISRYAEEDFLYSLPKRLIIGLTSLFISIATMMMAFSAALAIVLTERLPWVFIPISLLACIPVTLFAFLQIPLFVEILRTKARDLQPKK</sequence>
<dbReference type="InterPro" id="IPR026961">
    <property type="entry name" value="PGG_dom"/>
</dbReference>
<keyword evidence="5" id="KW-1185">Reference proteome</keyword>